<keyword evidence="2" id="KW-1185">Reference proteome</keyword>
<evidence type="ECO:0000313" key="2">
    <source>
        <dbReference type="Proteomes" id="UP000001542"/>
    </source>
</evidence>
<accession>A2EUI4</accession>
<protein>
    <submittedName>
        <fullName evidence="1">Uncharacterized protein</fullName>
    </submittedName>
</protein>
<dbReference type="VEuPathDB" id="TrichDB:TVAG_031850"/>
<sequence>MEELLQQDWDTFFQESDEKSYYHKKSVNLSAQDCNYYIVRCRFEEQITQGAINFTNNLNLTKVLIENTDFYNCSNSIGQGGSLYFGKEGQCAQNRICSVNSNSNLGAMYCYSFVSNIANYQNKLLDSAISHSGNLINDQFGINGFYHGNVEINYDNISYSVSKLYGFYSVTTVRYPSKASFSIITNNSDTISNSIVSYFYQVPYFLAEYCNHLSNNLCVQMGARDSTINITKCNFIRNTAKTEYFYFAPYEGRFYVDGSYIADTVPNSYYVIITNRNEIPFDNNIAYYYCKSSIETTIPIPIQNMATFSFLRKRVSLKSYISL</sequence>
<reference evidence="1" key="2">
    <citation type="journal article" date="2007" name="Science">
        <title>Draft genome sequence of the sexually transmitted pathogen Trichomonas vaginalis.</title>
        <authorList>
            <person name="Carlton J.M."/>
            <person name="Hirt R.P."/>
            <person name="Silva J.C."/>
            <person name="Delcher A.L."/>
            <person name="Schatz M."/>
            <person name="Zhao Q."/>
            <person name="Wortman J.R."/>
            <person name="Bidwell S.L."/>
            <person name="Alsmark U.C.M."/>
            <person name="Besteiro S."/>
            <person name="Sicheritz-Ponten T."/>
            <person name="Noel C.J."/>
            <person name="Dacks J.B."/>
            <person name="Foster P.G."/>
            <person name="Simillion C."/>
            <person name="Van de Peer Y."/>
            <person name="Miranda-Saavedra D."/>
            <person name="Barton G.J."/>
            <person name="Westrop G.D."/>
            <person name="Mueller S."/>
            <person name="Dessi D."/>
            <person name="Fiori P.L."/>
            <person name="Ren Q."/>
            <person name="Paulsen I."/>
            <person name="Zhang H."/>
            <person name="Bastida-Corcuera F.D."/>
            <person name="Simoes-Barbosa A."/>
            <person name="Brown M.T."/>
            <person name="Hayes R.D."/>
            <person name="Mukherjee M."/>
            <person name="Okumura C.Y."/>
            <person name="Schneider R."/>
            <person name="Smith A.J."/>
            <person name="Vanacova S."/>
            <person name="Villalvazo M."/>
            <person name="Haas B.J."/>
            <person name="Pertea M."/>
            <person name="Feldblyum T.V."/>
            <person name="Utterback T.R."/>
            <person name="Shu C.L."/>
            <person name="Osoegawa K."/>
            <person name="de Jong P.J."/>
            <person name="Hrdy I."/>
            <person name="Horvathova L."/>
            <person name="Zubacova Z."/>
            <person name="Dolezal P."/>
            <person name="Malik S.B."/>
            <person name="Logsdon J.M. Jr."/>
            <person name="Henze K."/>
            <person name="Gupta A."/>
            <person name="Wang C.C."/>
            <person name="Dunne R.L."/>
            <person name="Upcroft J.A."/>
            <person name="Upcroft P."/>
            <person name="White O."/>
            <person name="Salzberg S.L."/>
            <person name="Tang P."/>
            <person name="Chiu C.-H."/>
            <person name="Lee Y.-S."/>
            <person name="Embley T.M."/>
            <person name="Coombs G.H."/>
            <person name="Mottram J.C."/>
            <person name="Tachezy J."/>
            <person name="Fraser-Liggett C.M."/>
            <person name="Johnson P.J."/>
        </authorList>
    </citation>
    <scope>NUCLEOTIDE SEQUENCE [LARGE SCALE GENOMIC DNA]</scope>
    <source>
        <strain evidence="1">G3</strain>
    </source>
</reference>
<gene>
    <name evidence="1" type="ORF">TVAG_031850</name>
</gene>
<reference evidence="1" key="1">
    <citation type="submission" date="2006-10" db="EMBL/GenBank/DDBJ databases">
        <authorList>
            <person name="Amadeo P."/>
            <person name="Zhao Q."/>
            <person name="Wortman J."/>
            <person name="Fraser-Liggett C."/>
            <person name="Carlton J."/>
        </authorList>
    </citation>
    <scope>NUCLEOTIDE SEQUENCE</scope>
    <source>
        <strain evidence="1">G3</strain>
    </source>
</reference>
<evidence type="ECO:0000313" key="1">
    <source>
        <dbReference type="EMBL" id="EAY03686.1"/>
    </source>
</evidence>
<name>A2EUI4_TRIV3</name>
<dbReference type="KEGG" id="tva:4761532"/>
<dbReference type="EMBL" id="DS113497">
    <property type="protein sequence ID" value="EAY03686.1"/>
    <property type="molecule type" value="Genomic_DNA"/>
</dbReference>
<proteinExistence type="predicted"/>
<dbReference type="Proteomes" id="UP000001542">
    <property type="component" value="Unassembled WGS sequence"/>
</dbReference>
<organism evidence="1 2">
    <name type="scientific">Trichomonas vaginalis (strain ATCC PRA-98 / G3)</name>
    <dbReference type="NCBI Taxonomy" id="412133"/>
    <lineage>
        <taxon>Eukaryota</taxon>
        <taxon>Metamonada</taxon>
        <taxon>Parabasalia</taxon>
        <taxon>Trichomonadida</taxon>
        <taxon>Trichomonadidae</taxon>
        <taxon>Trichomonas</taxon>
    </lineage>
</organism>
<dbReference type="RefSeq" id="XP_001315909.1">
    <property type="nucleotide sequence ID" value="XM_001315874.1"/>
</dbReference>
<dbReference type="AlphaFoldDB" id="A2EUI4"/>
<dbReference type="VEuPathDB" id="TrichDB:TVAGG3_0363360"/>
<dbReference type="InParanoid" id="A2EUI4"/>